<evidence type="ECO:0000259" key="1">
    <source>
        <dbReference type="Pfam" id="PF08845"/>
    </source>
</evidence>
<dbReference type="KEGG" id="anf:AQPE_0236"/>
<dbReference type="GO" id="GO:0016788">
    <property type="term" value="F:hydrolase activity, acting on ester bonds"/>
    <property type="evidence" value="ECO:0007669"/>
    <property type="project" value="InterPro"/>
</dbReference>
<dbReference type="EMBL" id="AP018694">
    <property type="protein sequence ID" value="BBE16099.1"/>
    <property type="molecule type" value="Genomic_DNA"/>
</dbReference>
<gene>
    <name evidence="2" type="ORF">AQPE_0236</name>
</gene>
<dbReference type="AlphaFoldDB" id="A0A5K7S3M8"/>
<proteinExistence type="predicted"/>
<dbReference type="InterPro" id="IPR014944">
    <property type="entry name" value="Toxin_SymE-like"/>
</dbReference>
<evidence type="ECO:0000313" key="3">
    <source>
        <dbReference type="Proteomes" id="UP001193389"/>
    </source>
</evidence>
<accession>A0A5K7S3M8</accession>
<name>A0A5K7S3M8_9BACT</name>
<organism evidence="2 3">
    <name type="scientific">Aquipluma nitroreducens</name>
    <dbReference type="NCBI Taxonomy" id="2010828"/>
    <lineage>
        <taxon>Bacteria</taxon>
        <taxon>Pseudomonadati</taxon>
        <taxon>Bacteroidota</taxon>
        <taxon>Bacteroidia</taxon>
        <taxon>Marinilabiliales</taxon>
        <taxon>Prolixibacteraceae</taxon>
        <taxon>Aquipluma</taxon>
    </lineage>
</organism>
<reference evidence="2" key="1">
    <citation type="journal article" date="2020" name="Int. J. Syst. Evol. Microbiol.">
        <title>Aquipluma nitroreducens gen. nov. sp. nov., a novel facultatively anaerobic bacterium isolated from a freshwater lake.</title>
        <authorList>
            <person name="Watanabe M."/>
            <person name="Kojima H."/>
            <person name="Fukui M."/>
        </authorList>
    </citation>
    <scope>NUCLEOTIDE SEQUENCE</scope>
    <source>
        <strain evidence="2">MeG22</strain>
    </source>
</reference>
<dbReference type="GO" id="GO:0003723">
    <property type="term" value="F:RNA binding"/>
    <property type="evidence" value="ECO:0007669"/>
    <property type="project" value="InterPro"/>
</dbReference>
<sequence>MTRIIKLQPNYRQGKYARTPKVVPKLTLTGNWLQEAGFHPSKLIRVAVSNGKLVITSVE</sequence>
<dbReference type="RefSeq" id="WP_318349204.1">
    <property type="nucleotide sequence ID" value="NZ_AP018694.1"/>
</dbReference>
<keyword evidence="3" id="KW-1185">Reference proteome</keyword>
<evidence type="ECO:0000313" key="2">
    <source>
        <dbReference type="EMBL" id="BBE16099.1"/>
    </source>
</evidence>
<dbReference type="GO" id="GO:0016070">
    <property type="term" value="P:RNA metabolic process"/>
    <property type="evidence" value="ECO:0007669"/>
    <property type="project" value="InterPro"/>
</dbReference>
<feature type="domain" description="Toxin SymE-like" evidence="1">
    <location>
        <begin position="18"/>
        <end position="56"/>
    </location>
</feature>
<dbReference type="Pfam" id="PF08845">
    <property type="entry name" value="SymE_toxin"/>
    <property type="match status" value="1"/>
</dbReference>
<dbReference type="GO" id="GO:0005737">
    <property type="term" value="C:cytoplasm"/>
    <property type="evidence" value="ECO:0007669"/>
    <property type="project" value="InterPro"/>
</dbReference>
<protein>
    <recommendedName>
        <fullName evidence="1">Toxin SymE-like domain-containing protein</fullName>
    </recommendedName>
</protein>
<dbReference type="Proteomes" id="UP001193389">
    <property type="component" value="Chromosome"/>
</dbReference>